<dbReference type="Proteomes" id="UP000000263">
    <property type="component" value="Chromosome"/>
</dbReference>
<dbReference type="STRING" id="383372.Rcas_3566"/>
<dbReference type="SUPFAM" id="SSF53850">
    <property type="entry name" value="Periplasmic binding protein-like II"/>
    <property type="match status" value="1"/>
</dbReference>
<name>A7NPW9_ROSCS</name>
<dbReference type="KEGG" id="rca:Rcas_3566"/>
<keyword evidence="1" id="KW-1003">Cell membrane</keyword>
<dbReference type="Pfam" id="PF01547">
    <property type="entry name" value="SBP_bac_1"/>
    <property type="match status" value="1"/>
</dbReference>
<keyword evidence="2 6" id="KW-0732">Signal</keyword>
<dbReference type="CDD" id="cd13585">
    <property type="entry name" value="PBP2_TMBP_like"/>
    <property type="match status" value="1"/>
</dbReference>
<keyword evidence="5" id="KW-0449">Lipoprotein</keyword>
<evidence type="ECO:0000256" key="1">
    <source>
        <dbReference type="ARBA" id="ARBA00022475"/>
    </source>
</evidence>
<dbReference type="Gene3D" id="3.40.190.10">
    <property type="entry name" value="Periplasmic binding protein-like II"/>
    <property type="match status" value="1"/>
</dbReference>
<evidence type="ECO:0000256" key="3">
    <source>
        <dbReference type="ARBA" id="ARBA00023136"/>
    </source>
</evidence>
<evidence type="ECO:0000313" key="8">
    <source>
        <dbReference type="Proteomes" id="UP000000263"/>
    </source>
</evidence>
<dbReference type="InterPro" id="IPR050490">
    <property type="entry name" value="Bact_solute-bd_prot1"/>
</dbReference>
<dbReference type="EMBL" id="CP000804">
    <property type="protein sequence ID" value="ABU59615.1"/>
    <property type="molecule type" value="Genomic_DNA"/>
</dbReference>
<proteinExistence type="predicted"/>
<protein>
    <submittedName>
        <fullName evidence="7">Extracellular solute-binding protein family 1</fullName>
    </submittedName>
</protein>
<dbReference type="InterPro" id="IPR006311">
    <property type="entry name" value="TAT_signal"/>
</dbReference>
<dbReference type="InterPro" id="IPR006059">
    <property type="entry name" value="SBP"/>
</dbReference>
<dbReference type="PANTHER" id="PTHR43649:SF33">
    <property type="entry name" value="POLYGALACTURONAN_RHAMNOGALACTURONAN-BINDING PROTEIN YTCQ"/>
    <property type="match status" value="1"/>
</dbReference>
<evidence type="ECO:0000256" key="6">
    <source>
        <dbReference type="SAM" id="SignalP"/>
    </source>
</evidence>
<keyword evidence="4" id="KW-0564">Palmitate</keyword>
<dbReference type="HOGENOM" id="CLU_031285_10_5_0"/>
<feature type="signal peptide" evidence="6">
    <location>
        <begin position="1"/>
        <end position="29"/>
    </location>
</feature>
<dbReference type="PANTHER" id="PTHR43649">
    <property type="entry name" value="ARABINOSE-BINDING PROTEIN-RELATED"/>
    <property type="match status" value="1"/>
</dbReference>
<evidence type="ECO:0000313" key="7">
    <source>
        <dbReference type="EMBL" id="ABU59615.1"/>
    </source>
</evidence>
<dbReference type="InterPro" id="IPR019546">
    <property type="entry name" value="TAT_signal_bac_arc"/>
</dbReference>
<keyword evidence="8" id="KW-1185">Reference proteome</keyword>
<dbReference type="eggNOG" id="COG1653">
    <property type="taxonomic scope" value="Bacteria"/>
</dbReference>
<gene>
    <name evidence="7" type="ordered locus">Rcas_3566</name>
</gene>
<dbReference type="RefSeq" id="WP_012122038.1">
    <property type="nucleotide sequence ID" value="NC_009767.1"/>
</dbReference>
<evidence type="ECO:0000256" key="4">
    <source>
        <dbReference type="ARBA" id="ARBA00023139"/>
    </source>
</evidence>
<dbReference type="PROSITE" id="PS51318">
    <property type="entry name" value="TAT"/>
    <property type="match status" value="1"/>
</dbReference>
<evidence type="ECO:0000256" key="2">
    <source>
        <dbReference type="ARBA" id="ARBA00022729"/>
    </source>
</evidence>
<dbReference type="OrthoDB" id="9766758at2"/>
<dbReference type="AlphaFoldDB" id="A7NPW9"/>
<sequence>MGTRTRLSRRQFLRSAAVGGAALASGILAACGSSPTAPTTGNPTAAAPTQVSSEPTKIRALMWSNGPVIDENFRVRAQMFNEAFKGQYDLDLQLLPYDQYWPRIDLAYGSKNPYDLYFFDVQAYGHYRAGLLANIQPYVDLAPELMNAEEYPVALYDAWRFDGSNLYGLPENIQVLALYYNRDLFDAEGLAYPDETWTWDDVINAATKLTKRSGDETTQWGMDVGVMDIWWGAQTLAWAMGGGFFDKIVEPTKFQVSDPVNVQALTFLRDLIFEYKVAPTKTQRSATAQDIGIFQTGKVAMFFDGSWAISGFQDVPFKWDMAPLPMWKDKRVSAYWLGGQVIPKDSKVIDAAFAFSRWSATTYQKTMASNHDWIPIARSARESEEMYVGQPAGLRKVLGTIEGARLGDFYSRNNQQIFGEVLLPTFDQLFLGNLTPEEAAKKIDEEANALLAKG</sequence>
<dbReference type="NCBIfam" id="TIGR01409">
    <property type="entry name" value="TAT_signal_seq"/>
    <property type="match status" value="1"/>
</dbReference>
<feature type="chain" id="PRO_5002711100" evidence="6">
    <location>
        <begin position="30"/>
        <end position="454"/>
    </location>
</feature>
<dbReference type="PROSITE" id="PS51257">
    <property type="entry name" value="PROKAR_LIPOPROTEIN"/>
    <property type="match status" value="1"/>
</dbReference>
<keyword evidence="3" id="KW-0472">Membrane</keyword>
<accession>A7NPW9</accession>
<reference evidence="7 8" key="1">
    <citation type="submission" date="2007-08" db="EMBL/GenBank/DDBJ databases">
        <title>Complete sequence of Roseiflexus castenholzii DSM 13941.</title>
        <authorList>
            <consortium name="US DOE Joint Genome Institute"/>
            <person name="Copeland A."/>
            <person name="Lucas S."/>
            <person name="Lapidus A."/>
            <person name="Barry K."/>
            <person name="Glavina del Rio T."/>
            <person name="Dalin E."/>
            <person name="Tice H."/>
            <person name="Pitluck S."/>
            <person name="Thompson L.S."/>
            <person name="Brettin T."/>
            <person name="Bruce D."/>
            <person name="Detter J.C."/>
            <person name="Han C."/>
            <person name="Tapia R."/>
            <person name="Schmutz J."/>
            <person name="Larimer F."/>
            <person name="Land M."/>
            <person name="Hauser L."/>
            <person name="Kyrpides N."/>
            <person name="Mikhailova N."/>
            <person name="Bryant D.A."/>
            <person name="Hanada S."/>
            <person name="Tsukatani Y."/>
            <person name="Richardson P."/>
        </authorList>
    </citation>
    <scope>NUCLEOTIDE SEQUENCE [LARGE SCALE GENOMIC DNA]</scope>
    <source>
        <strain evidence="8">DSM 13941 / HLO8</strain>
    </source>
</reference>
<evidence type="ECO:0000256" key="5">
    <source>
        <dbReference type="ARBA" id="ARBA00023288"/>
    </source>
</evidence>
<organism evidence="7 8">
    <name type="scientific">Roseiflexus castenholzii (strain DSM 13941 / HLO8)</name>
    <dbReference type="NCBI Taxonomy" id="383372"/>
    <lineage>
        <taxon>Bacteria</taxon>
        <taxon>Bacillati</taxon>
        <taxon>Chloroflexota</taxon>
        <taxon>Chloroflexia</taxon>
        <taxon>Chloroflexales</taxon>
        <taxon>Roseiflexineae</taxon>
        <taxon>Roseiflexaceae</taxon>
        <taxon>Roseiflexus</taxon>
    </lineage>
</organism>